<name>A0A085VHM3_PSESX</name>
<dbReference type="RefSeq" id="WP_032628986.1">
    <property type="nucleotide sequence ID" value="NZ_JPQU01000038.1"/>
</dbReference>
<dbReference type="InterPro" id="IPR041081">
    <property type="entry name" value="DUF5629"/>
</dbReference>
<dbReference type="Pfam" id="PF18629">
    <property type="entry name" value="DUF5629"/>
    <property type="match status" value="1"/>
</dbReference>
<gene>
    <name evidence="2" type="ORF">IV01_14035</name>
</gene>
<sequence>MTTNSTDLKAALKDATMLEIDGLHAWDFFLGDFLTLECMDGRERKTWRFEMAQVEAATFDEAQQCWLITDGIHEHRMKCLEAFTPSKDDEEDVLED</sequence>
<evidence type="ECO:0000313" key="3">
    <source>
        <dbReference type="Proteomes" id="UP000028631"/>
    </source>
</evidence>
<dbReference type="AlphaFoldDB" id="A0A085VHM3"/>
<dbReference type="Gene3D" id="2.30.29.190">
    <property type="match status" value="1"/>
</dbReference>
<proteinExistence type="predicted"/>
<dbReference type="PATRIC" id="fig|317.175.peg.2921"/>
<accession>A0A085VHM3</accession>
<organism evidence="2 3">
    <name type="scientific">Pseudomonas syringae</name>
    <dbReference type="NCBI Taxonomy" id="317"/>
    <lineage>
        <taxon>Bacteria</taxon>
        <taxon>Pseudomonadati</taxon>
        <taxon>Pseudomonadota</taxon>
        <taxon>Gammaproteobacteria</taxon>
        <taxon>Pseudomonadales</taxon>
        <taxon>Pseudomonadaceae</taxon>
        <taxon>Pseudomonas</taxon>
    </lineage>
</organism>
<protein>
    <recommendedName>
        <fullName evidence="1">DUF5629 domain-containing protein</fullName>
    </recommendedName>
</protein>
<evidence type="ECO:0000313" key="2">
    <source>
        <dbReference type="EMBL" id="KFE54936.1"/>
    </source>
</evidence>
<dbReference type="Proteomes" id="UP000028631">
    <property type="component" value="Unassembled WGS sequence"/>
</dbReference>
<evidence type="ECO:0000259" key="1">
    <source>
        <dbReference type="Pfam" id="PF18629"/>
    </source>
</evidence>
<feature type="domain" description="DUF5629" evidence="1">
    <location>
        <begin position="33"/>
        <end position="83"/>
    </location>
</feature>
<comment type="caution">
    <text evidence="2">The sequence shown here is derived from an EMBL/GenBank/DDBJ whole genome shotgun (WGS) entry which is preliminary data.</text>
</comment>
<dbReference type="EMBL" id="JPQU01000038">
    <property type="protein sequence ID" value="KFE54936.1"/>
    <property type="molecule type" value="Genomic_DNA"/>
</dbReference>
<dbReference type="OrthoDB" id="7013999at2"/>
<keyword evidence="3" id="KW-1185">Reference proteome</keyword>
<reference evidence="2 3" key="1">
    <citation type="submission" date="2014-07" db="EMBL/GenBank/DDBJ databases">
        <title>Draft Genome Sequences of Environmental Pseudomonas syringae strains.</title>
        <authorList>
            <person name="Baltrus D.A."/>
            <person name="Berge O."/>
            <person name="Morris C."/>
        </authorList>
    </citation>
    <scope>NUCLEOTIDE SEQUENCE [LARGE SCALE GENOMIC DNA]</scope>
    <source>
        <strain evidence="2 3">GAW0119</strain>
    </source>
</reference>